<dbReference type="Proteomes" id="UP000019132">
    <property type="component" value="Unassembled WGS sequence"/>
</dbReference>
<name>K3W9K1_GLOUD</name>
<feature type="region of interest" description="Disordered" evidence="2">
    <location>
        <begin position="40"/>
        <end position="61"/>
    </location>
</feature>
<dbReference type="HOGENOM" id="CLU_611790_0_0_1"/>
<proteinExistence type="predicted"/>
<accession>K3W9K1</accession>
<organism evidence="3 4">
    <name type="scientific">Globisporangium ultimum (strain ATCC 200006 / CBS 805.95 / DAOM BR144)</name>
    <name type="common">Pythium ultimum</name>
    <dbReference type="NCBI Taxonomy" id="431595"/>
    <lineage>
        <taxon>Eukaryota</taxon>
        <taxon>Sar</taxon>
        <taxon>Stramenopiles</taxon>
        <taxon>Oomycota</taxon>
        <taxon>Peronosporomycetes</taxon>
        <taxon>Pythiales</taxon>
        <taxon>Pythiaceae</taxon>
        <taxon>Globisporangium</taxon>
    </lineage>
</organism>
<keyword evidence="1" id="KW-0175">Coiled coil</keyword>
<reference evidence="3" key="3">
    <citation type="submission" date="2015-02" db="UniProtKB">
        <authorList>
            <consortium name="EnsemblProtists"/>
        </authorList>
    </citation>
    <scope>IDENTIFICATION</scope>
    <source>
        <strain evidence="3">DAOM BR144</strain>
    </source>
</reference>
<sequence length="448" mass="50659">MALRPSQARENESEDEVTLGELHAFLDAALDTESDLSDCVTAKDESSDGDHVRYRDDVPKKRGKKRMREEVLRLRGECAALERQVQSLAERDAIKKERNALSEAERAAMQERHAAAWAKVENRKLKKRAHDHLALVQMLENMVEKRRIVDDDGMIDDDELCARDTRERDAFGPVRSTRDCQIYDLLRSQIRAYAATPCEEFQSHKLYSQTATDMQRWETGVDATTQNKYLALFNTMILPFDFRAGARVVWTQVMANELKLSHKKTRTEIIESTEDLLITKQLLKASYLVAEHQITTEYSISKRMVFDDRVMFAWEALIESEGEPDAIVCSTTSTCQLVQRGWLKLSPLLTQSGAAALSLQTYNCMAPAHKTIDDRLLVQDSVLGQEAHRTYDIGQLKSLLVPLYEQILQSIRQCIGNTLLATLVKKSCGSVGTSLGAILQCMEALPTD</sequence>
<evidence type="ECO:0000313" key="4">
    <source>
        <dbReference type="Proteomes" id="UP000019132"/>
    </source>
</evidence>
<evidence type="ECO:0000256" key="2">
    <source>
        <dbReference type="SAM" id="MobiDB-lite"/>
    </source>
</evidence>
<dbReference type="InParanoid" id="K3W9K1"/>
<reference evidence="4" key="2">
    <citation type="submission" date="2010-04" db="EMBL/GenBank/DDBJ databases">
        <authorList>
            <person name="Buell R."/>
            <person name="Hamilton J."/>
            <person name="Hostetler J."/>
        </authorList>
    </citation>
    <scope>NUCLEOTIDE SEQUENCE [LARGE SCALE GENOMIC DNA]</scope>
    <source>
        <strain evidence="4">DAOM:BR144</strain>
    </source>
</reference>
<feature type="coiled-coil region" evidence="1">
    <location>
        <begin position="64"/>
        <end position="114"/>
    </location>
</feature>
<reference evidence="4" key="1">
    <citation type="journal article" date="2010" name="Genome Biol.">
        <title>Genome sequence of the necrotrophic plant pathogen Pythium ultimum reveals original pathogenicity mechanisms and effector repertoire.</title>
        <authorList>
            <person name="Levesque C.A."/>
            <person name="Brouwer H."/>
            <person name="Cano L."/>
            <person name="Hamilton J.P."/>
            <person name="Holt C."/>
            <person name="Huitema E."/>
            <person name="Raffaele S."/>
            <person name="Robideau G.P."/>
            <person name="Thines M."/>
            <person name="Win J."/>
            <person name="Zerillo M.M."/>
            <person name="Beakes G.W."/>
            <person name="Boore J.L."/>
            <person name="Busam D."/>
            <person name="Dumas B."/>
            <person name="Ferriera S."/>
            <person name="Fuerstenberg S.I."/>
            <person name="Gachon C.M."/>
            <person name="Gaulin E."/>
            <person name="Govers F."/>
            <person name="Grenville-Briggs L."/>
            <person name="Horner N."/>
            <person name="Hostetler J."/>
            <person name="Jiang R.H."/>
            <person name="Johnson J."/>
            <person name="Krajaejun T."/>
            <person name="Lin H."/>
            <person name="Meijer H.J."/>
            <person name="Moore B."/>
            <person name="Morris P."/>
            <person name="Phuntmart V."/>
            <person name="Puiu D."/>
            <person name="Shetty J."/>
            <person name="Stajich J.E."/>
            <person name="Tripathy S."/>
            <person name="Wawra S."/>
            <person name="van West P."/>
            <person name="Whitty B.R."/>
            <person name="Coutinho P.M."/>
            <person name="Henrissat B."/>
            <person name="Martin F."/>
            <person name="Thomas P.D."/>
            <person name="Tyler B.M."/>
            <person name="De Vries R.P."/>
            <person name="Kamoun S."/>
            <person name="Yandell M."/>
            <person name="Tisserat N."/>
            <person name="Buell C.R."/>
        </authorList>
    </citation>
    <scope>NUCLEOTIDE SEQUENCE</scope>
    <source>
        <strain evidence="4">DAOM:BR144</strain>
    </source>
</reference>
<evidence type="ECO:0000256" key="1">
    <source>
        <dbReference type="SAM" id="Coils"/>
    </source>
</evidence>
<keyword evidence="4" id="KW-1185">Reference proteome</keyword>
<feature type="compositionally biased region" description="Basic and acidic residues" evidence="2">
    <location>
        <begin position="41"/>
        <end position="60"/>
    </location>
</feature>
<dbReference type="EMBL" id="GL376626">
    <property type="status" value="NOT_ANNOTATED_CDS"/>
    <property type="molecule type" value="Genomic_DNA"/>
</dbReference>
<dbReference type="AlphaFoldDB" id="K3W9K1"/>
<protein>
    <submittedName>
        <fullName evidence="3">Uncharacterized protein</fullName>
    </submittedName>
</protein>
<dbReference type="EnsemblProtists" id="PYU1_T001642">
    <property type="protein sequence ID" value="PYU1_T001642"/>
    <property type="gene ID" value="PYU1_G001641"/>
</dbReference>
<evidence type="ECO:0000313" key="3">
    <source>
        <dbReference type="EnsemblProtists" id="PYU1_T001642"/>
    </source>
</evidence>
<dbReference type="VEuPathDB" id="FungiDB:PYU1_G001641"/>